<sequence>MRQRDDGRTMAAVLVEVLLNGSADEAVIAAGAIPLRGSGAVEDRVRSGLRWGTRDVPRVAGSGVAIWTELLSPDGHRREAALQTLDQAAPCGFLLAVLLRRLNDWVVSVRLAARAAVRRCVARSDPVQVAEVALSLLVESRSWRRDGSGQQVIRGILAQADLQDAVLRRMCDASARPVTLAALMVGEAFDGILPSLATDAVVPGIRAGAVQALARGDIRTVVGWEKVWVDRRYNVFAWKPVLEVRRIVCAPASDAALRDFVRDPSAVVRRALLDGLRDRGAPETRDIAALLIDDPWPSIRERVAFLLRDQEASQAAINAAKRDR</sequence>
<dbReference type="STRING" id="390807.SAMN04488095_3592"/>
<evidence type="ECO:0000313" key="2">
    <source>
        <dbReference type="Proteomes" id="UP000199110"/>
    </source>
</evidence>
<dbReference type="SUPFAM" id="SSF48371">
    <property type="entry name" value="ARM repeat"/>
    <property type="match status" value="1"/>
</dbReference>
<reference evidence="1 2" key="1">
    <citation type="submission" date="2016-10" db="EMBL/GenBank/DDBJ databases">
        <authorList>
            <person name="de Groot N.N."/>
        </authorList>
    </citation>
    <scope>NUCLEOTIDE SEQUENCE [LARGE SCALE GENOMIC DNA]</scope>
    <source>
        <strain evidence="1 2">DSM 19073</strain>
    </source>
</reference>
<accession>A0A1I3U2B2</accession>
<organism evidence="1 2">
    <name type="scientific">Jannaschia pohangensis</name>
    <dbReference type="NCBI Taxonomy" id="390807"/>
    <lineage>
        <taxon>Bacteria</taxon>
        <taxon>Pseudomonadati</taxon>
        <taxon>Pseudomonadota</taxon>
        <taxon>Alphaproteobacteria</taxon>
        <taxon>Rhodobacterales</taxon>
        <taxon>Roseobacteraceae</taxon>
        <taxon>Jannaschia</taxon>
    </lineage>
</organism>
<dbReference type="OrthoDB" id="7364954at2"/>
<evidence type="ECO:0000313" key="1">
    <source>
        <dbReference type="EMBL" id="SFJ75907.1"/>
    </source>
</evidence>
<gene>
    <name evidence="1" type="ORF">SAMN04488095_3592</name>
</gene>
<dbReference type="EMBL" id="FORA01000006">
    <property type="protein sequence ID" value="SFJ75907.1"/>
    <property type="molecule type" value="Genomic_DNA"/>
</dbReference>
<dbReference type="RefSeq" id="WP_092784261.1">
    <property type="nucleotide sequence ID" value="NZ_FORA01000006.1"/>
</dbReference>
<keyword evidence="2" id="KW-1185">Reference proteome</keyword>
<dbReference type="InterPro" id="IPR016024">
    <property type="entry name" value="ARM-type_fold"/>
</dbReference>
<evidence type="ECO:0008006" key="3">
    <source>
        <dbReference type="Google" id="ProtNLM"/>
    </source>
</evidence>
<dbReference type="AlphaFoldDB" id="A0A1I3U2B2"/>
<name>A0A1I3U2B2_9RHOB</name>
<dbReference type="Proteomes" id="UP000199110">
    <property type="component" value="Unassembled WGS sequence"/>
</dbReference>
<protein>
    <recommendedName>
        <fullName evidence="3">HEAT repeat-containing protein</fullName>
    </recommendedName>
</protein>
<proteinExistence type="predicted"/>